<dbReference type="STRING" id="1157962.A0A250X8G1"/>
<gene>
    <name evidence="2" type="ORF">CEUSTIGMA_g6806.t1</name>
</gene>
<keyword evidence="3" id="KW-1185">Reference proteome</keyword>
<evidence type="ECO:0000313" key="3">
    <source>
        <dbReference type="Proteomes" id="UP000232323"/>
    </source>
</evidence>
<organism evidence="2 3">
    <name type="scientific">Chlamydomonas eustigma</name>
    <dbReference type="NCBI Taxonomy" id="1157962"/>
    <lineage>
        <taxon>Eukaryota</taxon>
        <taxon>Viridiplantae</taxon>
        <taxon>Chlorophyta</taxon>
        <taxon>core chlorophytes</taxon>
        <taxon>Chlorophyceae</taxon>
        <taxon>CS clade</taxon>
        <taxon>Chlamydomonadales</taxon>
        <taxon>Chlamydomonadaceae</taxon>
        <taxon>Chlamydomonas</taxon>
    </lineage>
</organism>
<comment type="caution">
    <text evidence="2">The sequence shown here is derived from an EMBL/GenBank/DDBJ whole genome shotgun (WGS) entry which is preliminary data.</text>
</comment>
<evidence type="ECO:0008006" key="4">
    <source>
        <dbReference type="Google" id="ProtNLM"/>
    </source>
</evidence>
<evidence type="ECO:0000256" key="1">
    <source>
        <dbReference type="SAM" id="MobiDB-lite"/>
    </source>
</evidence>
<feature type="region of interest" description="Disordered" evidence="1">
    <location>
        <begin position="529"/>
        <end position="570"/>
    </location>
</feature>
<feature type="non-terminal residue" evidence="2">
    <location>
        <position position="1"/>
    </location>
</feature>
<protein>
    <recommendedName>
        <fullName evidence="4">Cleavage/polyadenylation specificity factor A subunit N-terminal domain-containing protein</fullName>
    </recommendedName>
</protein>
<dbReference type="AlphaFoldDB" id="A0A250X8G1"/>
<dbReference type="OrthoDB" id="548888at2759"/>
<sequence>IGIASGVDSGRPSLLVTTLSDEDVLQVSSTEVRCTPRADPAAQPGVQVWHISTSAAAAAAGVAPCLISMAASCGRWVVLMAGSNHLFVLHVEIGSCEFKVHYEGQVSNSQLTALSLLWIPSQVSVTSGLRAAREEKAEELYVAVGEWCESQRLLLMRLSDLLEVQGRSYDASSNRSKSNTNKSSTTGTKPVVPVALCLEIPGETPRSAAVLLLPPVSVGSTVPATAAPTKIDVSPVLLVGTNGGKVLVWEMSALPEPLTAGVVLKGEEGCSSSFGLRVKKQPFEVCISNVAVELMEWQSGDSPVYSPSVVGGMIFGAIPQSAVYVHSGSDAIIRLRPPTTPQFPENGLVRNVGPTAAGVAHLQTSGSDRALQELTLSQRLEVCRLHGSVGLRAVCPVMTDTMPTGSMAWVSREGRLLFGRVQPGAQQLCWTTAYIGDTPHHACYHAASHCHVILTQDASGDSWLRLVHADKLNQVLAFKLATGHHYTSLSVQRLPCSSLGYSAGPTRLMPSSGTSSNMPTTVLRGQIPSTSAATTTAAHQQQRQQRQQRQQQGASSSSSSNPSISHASSSKHATFSAAAMAMVGNLDEKAGHRMPLNKEFVVLSSYLMYDSRLDSKIAPGLKKTQGLLSFFEITLDIVEQLTPLSASSQRVTPPPTAFDATSSHSGSMARYGLLLHGTCHLPSVCMSVCTAVPEWNHKAQQPDSNLKKDLSDVEQDLLNLQVPLLIAGCQNGVHAFSVHVDDLNMEGSKIVNVLAQAVPHVRMLPFPIPHPPQSLRPRTKDDEAGGDGGIEEERQEALLEIYNRARRLGSHDAGGGREEEDICNEEDVLAAAKAHLEKDWNQHVSLILAGSCEALSQAVVTQVEARGSTVFATEFLGSITVMRLVSNEGGTGLVPTAVDRRPTFAQCMLPLSSQEVLIAQYPNGLTLLGRDLEQEDAFVEEARSRFLTDQERGMHPSNQQGGGANPAGRSLITTRHYNNAGSQQQAIAVKASFTQLLGITAQDCPDMPMLMTDSLACKNRTDENHHGFRLSPPQSSVYKMLKGQVGLHLRLSTCTEGHAYSSLDTTIDKNDDAPVTTTLTGMPASTLAAGATAAGAPLLEAQSDVEADGRGGNKEALGAGKRLSHVVSLSSDAKGVVANKKMVDLIALGSDGSVFSL</sequence>
<dbReference type="Proteomes" id="UP000232323">
    <property type="component" value="Unassembled WGS sequence"/>
</dbReference>
<accession>A0A250X8G1</accession>
<proteinExistence type="predicted"/>
<evidence type="ECO:0000313" key="2">
    <source>
        <dbReference type="EMBL" id="GAX79364.1"/>
    </source>
</evidence>
<name>A0A250X8G1_9CHLO</name>
<feature type="region of interest" description="Disordered" evidence="1">
    <location>
        <begin position="950"/>
        <end position="969"/>
    </location>
</feature>
<dbReference type="Gene3D" id="2.130.10.10">
    <property type="entry name" value="YVTN repeat-like/Quinoprotein amine dehydrogenase"/>
    <property type="match status" value="1"/>
</dbReference>
<dbReference type="EMBL" id="BEGY01000042">
    <property type="protein sequence ID" value="GAX79364.1"/>
    <property type="molecule type" value="Genomic_DNA"/>
</dbReference>
<reference evidence="2 3" key="1">
    <citation type="submission" date="2017-08" db="EMBL/GenBank/DDBJ databases">
        <title>Acidophilic green algal genome provides insights into adaptation to an acidic environment.</title>
        <authorList>
            <person name="Hirooka S."/>
            <person name="Hirose Y."/>
            <person name="Kanesaki Y."/>
            <person name="Higuchi S."/>
            <person name="Fujiwara T."/>
            <person name="Onuma R."/>
            <person name="Era A."/>
            <person name="Ohbayashi R."/>
            <person name="Uzuka A."/>
            <person name="Nozaki H."/>
            <person name="Yoshikawa H."/>
            <person name="Miyagishima S.Y."/>
        </authorList>
    </citation>
    <scope>NUCLEOTIDE SEQUENCE [LARGE SCALE GENOMIC DNA]</scope>
    <source>
        <strain evidence="2 3">NIES-2499</strain>
    </source>
</reference>
<feature type="region of interest" description="Disordered" evidence="1">
    <location>
        <begin position="768"/>
        <end position="788"/>
    </location>
</feature>
<dbReference type="InterPro" id="IPR015943">
    <property type="entry name" value="WD40/YVTN_repeat-like_dom_sf"/>
</dbReference>